<feature type="region of interest" description="Disordered" evidence="1">
    <location>
        <begin position="123"/>
        <end position="146"/>
    </location>
</feature>
<dbReference type="OrthoDB" id="2329773at2759"/>
<evidence type="ECO:0000256" key="1">
    <source>
        <dbReference type="SAM" id="MobiDB-lite"/>
    </source>
</evidence>
<evidence type="ECO:0000313" key="3">
    <source>
        <dbReference type="Proteomes" id="UP000265703"/>
    </source>
</evidence>
<evidence type="ECO:0000313" key="2">
    <source>
        <dbReference type="EMBL" id="RIA98669.1"/>
    </source>
</evidence>
<dbReference type="AlphaFoldDB" id="A0A397TMN2"/>
<keyword evidence="3" id="KW-1185">Reference proteome</keyword>
<dbReference type="EMBL" id="QKYT01000012">
    <property type="protein sequence ID" value="RIA98669.1"/>
    <property type="molecule type" value="Genomic_DNA"/>
</dbReference>
<accession>A0A397TMN2</accession>
<organism evidence="2 3">
    <name type="scientific">Glomus cerebriforme</name>
    <dbReference type="NCBI Taxonomy" id="658196"/>
    <lineage>
        <taxon>Eukaryota</taxon>
        <taxon>Fungi</taxon>
        <taxon>Fungi incertae sedis</taxon>
        <taxon>Mucoromycota</taxon>
        <taxon>Glomeromycotina</taxon>
        <taxon>Glomeromycetes</taxon>
        <taxon>Glomerales</taxon>
        <taxon>Glomeraceae</taxon>
        <taxon>Glomus</taxon>
    </lineage>
</organism>
<feature type="compositionally biased region" description="Basic and acidic residues" evidence="1">
    <location>
        <begin position="128"/>
        <end position="137"/>
    </location>
</feature>
<proteinExistence type="predicted"/>
<sequence>MEDGIDNLTDDSLTLLEIFNSQLIERALIKVQIIKEKGDTVFSNEKSEIATAFYEELKFCYDQTEQVFRNMFLTLRVYDQYWRRLATEYYRKEGNLYQLQHRANAEKRDMEFDTKIGQNLVDNDIEDESKNESKNDNDYDETGNESDKRFYSYFNYDTTDDEFDERFISLF</sequence>
<protein>
    <submittedName>
        <fullName evidence="2">Uncharacterized protein</fullName>
    </submittedName>
</protein>
<name>A0A397TMN2_9GLOM</name>
<dbReference type="Proteomes" id="UP000265703">
    <property type="component" value="Unassembled WGS sequence"/>
</dbReference>
<reference evidence="2 3" key="1">
    <citation type="submission" date="2018-06" db="EMBL/GenBank/DDBJ databases">
        <title>Comparative genomics reveals the genomic features of Rhizophagus irregularis, R. cerebriforme, R. diaphanum and Gigaspora rosea, and their symbiotic lifestyle signature.</title>
        <authorList>
            <person name="Morin E."/>
            <person name="San Clemente H."/>
            <person name="Chen E.C.H."/>
            <person name="De La Providencia I."/>
            <person name="Hainaut M."/>
            <person name="Kuo A."/>
            <person name="Kohler A."/>
            <person name="Murat C."/>
            <person name="Tang N."/>
            <person name="Roy S."/>
            <person name="Loubradou J."/>
            <person name="Henrissat B."/>
            <person name="Grigoriev I.V."/>
            <person name="Corradi N."/>
            <person name="Roux C."/>
            <person name="Martin F.M."/>
        </authorList>
    </citation>
    <scope>NUCLEOTIDE SEQUENCE [LARGE SCALE GENOMIC DNA]</scope>
    <source>
        <strain evidence="2 3">DAOM 227022</strain>
    </source>
</reference>
<comment type="caution">
    <text evidence="2">The sequence shown here is derived from an EMBL/GenBank/DDBJ whole genome shotgun (WGS) entry which is preliminary data.</text>
</comment>
<gene>
    <name evidence="2" type="ORF">C1645_812347</name>
</gene>